<dbReference type="Pfam" id="PF18941">
    <property type="entry name" value="DUF5688"/>
    <property type="match status" value="1"/>
</dbReference>
<organism evidence="1 2">
    <name type="scientific">Candidatus Weimeria bifida</name>
    <dbReference type="NCBI Taxonomy" id="2599074"/>
    <lineage>
        <taxon>Bacteria</taxon>
        <taxon>Bacillati</taxon>
        <taxon>Bacillota</taxon>
        <taxon>Clostridia</taxon>
        <taxon>Lachnospirales</taxon>
        <taxon>Lachnospiraceae</taxon>
        <taxon>Candidatus Weimeria</taxon>
    </lineage>
</organism>
<dbReference type="Proteomes" id="UP000460257">
    <property type="component" value="Unassembled WGS sequence"/>
</dbReference>
<name>A0A6N7J0G5_9FIRM</name>
<comment type="caution">
    <text evidence="1">The sequence shown here is derived from an EMBL/GenBank/DDBJ whole genome shotgun (WGS) entry which is preliminary data.</text>
</comment>
<accession>A0A6N7J0G5</accession>
<reference evidence="1" key="1">
    <citation type="journal article" date="2020" name="Appl. Environ. Microbiol.">
        <title>Medium-Chain Fatty Acid Synthesis by 'Candidatus Weimeria bifida' gen. nov., sp. nov., and 'Candidatus Pseudoramibacter fermentans' sp. nov.</title>
        <authorList>
            <person name="Scarborough M.J."/>
            <person name="Myers K.S."/>
            <person name="Donohue T.J."/>
            <person name="Noguera D.R."/>
        </authorList>
    </citation>
    <scope>NUCLEOTIDE SEQUENCE</scope>
    <source>
        <strain evidence="1">LCO1.1</strain>
    </source>
</reference>
<gene>
    <name evidence="1" type="ORF">FRC54_06495</name>
</gene>
<protein>
    <recommendedName>
        <fullName evidence="3">DUF1444 family protein</fullName>
    </recommendedName>
</protein>
<dbReference type="EMBL" id="VOGC01000006">
    <property type="protein sequence ID" value="MQN01563.1"/>
    <property type="molecule type" value="Genomic_DNA"/>
</dbReference>
<sequence>MTYEDFRSRLLDTLTVELGAEVQPGLDDVASAGLSGSAKEACVLQIPNRRLSPVIYPDYFYQKYTNGSSFEEIVENVKDAIRYTDEDSFDFDEFSDYQVAKKHLVPRLINLADNQEMLEKRAYAEYLNLAVIFTYVISSESEELVTFTITNDQLSGWKVSKEQIFRDSIKSARKIMPYTIDPIRELLPETYRDDPSNPFYVLTNTRKQYGAACVLYDHVLSDFADQIGENFYLIPSSVHEMLLLPESLGISPWDMEKMLIEVNSAIVKPEEVLSDKVYYFDKETGKLDYAEKN</sequence>
<dbReference type="AlphaFoldDB" id="A0A6N7J0G5"/>
<proteinExistence type="predicted"/>
<evidence type="ECO:0000313" key="1">
    <source>
        <dbReference type="EMBL" id="MQN01563.1"/>
    </source>
</evidence>
<evidence type="ECO:0000313" key="2">
    <source>
        <dbReference type="Proteomes" id="UP000460257"/>
    </source>
</evidence>
<dbReference type="InterPro" id="IPR043743">
    <property type="entry name" value="DUF5688"/>
</dbReference>
<evidence type="ECO:0008006" key="3">
    <source>
        <dbReference type="Google" id="ProtNLM"/>
    </source>
</evidence>
<keyword evidence="2" id="KW-1185">Reference proteome</keyword>